<dbReference type="Pfam" id="PF01837">
    <property type="entry name" value="HcyBio"/>
    <property type="match status" value="1"/>
</dbReference>
<organism evidence="2">
    <name type="scientific">marine sediment metagenome</name>
    <dbReference type="NCBI Taxonomy" id="412755"/>
    <lineage>
        <taxon>unclassified sequences</taxon>
        <taxon>metagenomes</taxon>
        <taxon>ecological metagenomes</taxon>
    </lineage>
</organism>
<reference evidence="2" key="1">
    <citation type="journal article" date="2014" name="Front. Microbiol.">
        <title>High frequency of phylogenetically diverse reductive dehalogenase-homologous genes in deep subseafloor sedimentary metagenomes.</title>
        <authorList>
            <person name="Kawai M."/>
            <person name="Futagami T."/>
            <person name="Toyoda A."/>
            <person name="Takaki Y."/>
            <person name="Nishi S."/>
            <person name="Hori S."/>
            <person name="Arai W."/>
            <person name="Tsubouchi T."/>
            <person name="Morono Y."/>
            <person name="Uchiyama I."/>
            <person name="Ito T."/>
            <person name="Fujiyama A."/>
            <person name="Inagaki F."/>
            <person name="Takami H."/>
        </authorList>
    </citation>
    <scope>NUCLEOTIDE SEQUENCE</scope>
    <source>
        <strain evidence="2">Expedition CK06-06</strain>
    </source>
</reference>
<name>X0SKZ2_9ZZZZ</name>
<feature type="non-terminal residue" evidence="2">
    <location>
        <position position="1"/>
    </location>
</feature>
<dbReference type="EMBL" id="BARS01009517">
    <property type="protein sequence ID" value="GAF75806.1"/>
    <property type="molecule type" value="Genomic_DNA"/>
</dbReference>
<comment type="caution">
    <text evidence="2">The sequence shown here is derived from an EMBL/GenBank/DDBJ whole genome shotgun (WGS) entry which is preliminary data.</text>
</comment>
<sequence>GGIGYVAWQGTQHNPNALRGDNGVPRRPAGTLAVIGDLKQMKFEWLVGTSFLGYGCTLTVGIGVAIPILSEEILGYTSVTDSQIFAPVIDYSVAYPERQPDILAEVSYAELKSGKIKIQGEEVPTASLSSYPKAVEIANTLKGWIKSGEFLLTEPVAPLPGVESGVTFKPLEERPIL</sequence>
<dbReference type="InterPro" id="IPR002708">
    <property type="entry name" value="HcyBio"/>
</dbReference>
<evidence type="ECO:0000313" key="2">
    <source>
        <dbReference type="EMBL" id="GAF75806.1"/>
    </source>
</evidence>
<evidence type="ECO:0000259" key="1">
    <source>
        <dbReference type="Pfam" id="PF01837"/>
    </source>
</evidence>
<accession>X0SKZ2</accession>
<feature type="domain" description="Homocysteine biosynthesis enzyme sulfur-incorporation" evidence="1">
    <location>
        <begin position="1"/>
        <end position="152"/>
    </location>
</feature>
<dbReference type="AlphaFoldDB" id="X0SKZ2"/>
<proteinExistence type="predicted"/>
<protein>
    <recommendedName>
        <fullName evidence="1">Homocysteine biosynthesis enzyme sulfur-incorporation domain-containing protein</fullName>
    </recommendedName>
</protein>
<gene>
    <name evidence="2" type="ORF">S01H1_17890</name>
</gene>